<dbReference type="Gene3D" id="3.20.20.150">
    <property type="entry name" value="Divalent-metal-dependent TIM barrel enzymes"/>
    <property type="match status" value="1"/>
</dbReference>
<keyword evidence="3" id="KW-0227">DNA damage</keyword>
<proteinExistence type="predicted"/>
<dbReference type="GO" id="GO:0009411">
    <property type="term" value="P:response to UV"/>
    <property type="evidence" value="ECO:0007669"/>
    <property type="project" value="InterPro"/>
</dbReference>
<dbReference type="InterPro" id="IPR036237">
    <property type="entry name" value="Xyl_isomerase-like_sf"/>
</dbReference>
<dbReference type="InterPro" id="IPR004601">
    <property type="entry name" value="UvdE"/>
</dbReference>
<keyword evidence="4" id="KW-0228">DNA excision</keyword>
<keyword evidence="8" id="KW-1185">Reference proteome</keyword>
<reference evidence="7" key="1">
    <citation type="submission" date="2020-07" db="EMBL/GenBank/DDBJ databases">
        <title>Vallitalea pronyensis genome.</title>
        <authorList>
            <person name="Postec A."/>
        </authorList>
    </citation>
    <scope>NUCLEOTIDE SEQUENCE</scope>
    <source>
        <strain evidence="7">FatNI3</strain>
    </source>
</reference>
<evidence type="ECO:0000313" key="7">
    <source>
        <dbReference type="EMBL" id="QUI21115.1"/>
    </source>
</evidence>
<accession>A0A8J8SF09</accession>
<protein>
    <submittedName>
        <fullName evidence="7">UV DNA damage repair endonuclease UvsE</fullName>
    </submittedName>
</protein>
<dbReference type="AlphaFoldDB" id="A0A8J8SF09"/>
<dbReference type="SUPFAM" id="SSF51658">
    <property type="entry name" value="Xylose isomerase-like"/>
    <property type="match status" value="1"/>
</dbReference>
<evidence type="ECO:0000256" key="2">
    <source>
        <dbReference type="ARBA" id="ARBA00022759"/>
    </source>
</evidence>
<name>A0A8J8SF09_9FIRM</name>
<dbReference type="GO" id="GO:0016787">
    <property type="term" value="F:hydrolase activity"/>
    <property type="evidence" value="ECO:0007669"/>
    <property type="project" value="UniProtKB-KW"/>
</dbReference>
<evidence type="ECO:0000313" key="8">
    <source>
        <dbReference type="Proteomes" id="UP000683246"/>
    </source>
</evidence>
<dbReference type="Proteomes" id="UP000683246">
    <property type="component" value="Chromosome"/>
</dbReference>
<keyword evidence="5" id="KW-0378">Hydrolase</keyword>
<evidence type="ECO:0000256" key="6">
    <source>
        <dbReference type="ARBA" id="ARBA00023204"/>
    </source>
</evidence>
<evidence type="ECO:0000256" key="1">
    <source>
        <dbReference type="ARBA" id="ARBA00022722"/>
    </source>
</evidence>
<dbReference type="GO" id="GO:0006289">
    <property type="term" value="P:nucleotide-excision repair"/>
    <property type="evidence" value="ECO:0007669"/>
    <property type="project" value="InterPro"/>
</dbReference>
<dbReference type="RefSeq" id="WP_212696576.1">
    <property type="nucleotide sequence ID" value="NZ_CP058649.1"/>
</dbReference>
<keyword evidence="1" id="KW-0540">Nuclease</keyword>
<keyword evidence="2 7" id="KW-0255">Endonuclease</keyword>
<gene>
    <name evidence="7" type="primary">uvsE</name>
    <name evidence="7" type="ORF">HZI73_01895</name>
</gene>
<dbReference type="KEGG" id="vpy:HZI73_01895"/>
<keyword evidence="6" id="KW-0234">DNA repair</keyword>
<evidence type="ECO:0000256" key="5">
    <source>
        <dbReference type="ARBA" id="ARBA00022801"/>
    </source>
</evidence>
<dbReference type="PANTHER" id="PTHR31290">
    <property type="entry name" value="UV-DAMAGE ENDONUCLEASE"/>
    <property type="match status" value="1"/>
</dbReference>
<evidence type="ECO:0000256" key="3">
    <source>
        <dbReference type="ARBA" id="ARBA00022763"/>
    </source>
</evidence>
<organism evidence="7 8">
    <name type="scientific">Vallitalea pronyensis</name>
    <dbReference type="NCBI Taxonomy" id="1348613"/>
    <lineage>
        <taxon>Bacteria</taxon>
        <taxon>Bacillati</taxon>
        <taxon>Bacillota</taxon>
        <taxon>Clostridia</taxon>
        <taxon>Lachnospirales</taxon>
        <taxon>Vallitaleaceae</taxon>
        <taxon>Vallitalea</taxon>
    </lineage>
</organism>
<dbReference type="NCBIfam" id="TIGR00629">
    <property type="entry name" value="uvde"/>
    <property type="match status" value="1"/>
</dbReference>
<dbReference type="Pfam" id="PF03851">
    <property type="entry name" value="UvdE"/>
    <property type="match status" value="1"/>
</dbReference>
<sequence>MHIQLGYVALALGLEKVTSSSTVTYRYYKGLTSEQKINKLKQVTASNIRDLETILQYNDAHHIHFYRLTSSLVPLATHDEVIGWPYRRLFKADFEYMGRLIKDLGLRVDVHADQFNVINSTNPKVVENTIRNLLYLAYMLDDMLYSEGKIIIHVGSTQGGKQASLERFVTHFEYFPKAITDKIIIENDDKSFDMLDVLGLCHRLKVPMVLDVHHQHCHNRGENLHDYIETIFNTWQGDPFIPKIHYSSPKNTPMDRRHSDFIDAKAFVAFIEKTKAYTTHDYDIMLEAKKKDLALFQLVEDIKTMDLSWGFLDETTITL</sequence>
<evidence type="ECO:0000256" key="4">
    <source>
        <dbReference type="ARBA" id="ARBA00022769"/>
    </source>
</evidence>
<dbReference type="GO" id="GO:0004519">
    <property type="term" value="F:endonuclease activity"/>
    <property type="evidence" value="ECO:0007669"/>
    <property type="project" value="UniProtKB-KW"/>
</dbReference>
<dbReference type="EMBL" id="CP058649">
    <property type="protein sequence ID" value="QUI21115.1"/>
    <property type="molecule type" value="Genomic_DNA"/>
</dbReference>
<dbReference type="PANTHER" id="PTHR31290:SF5">
    <property type="entry name" value="UV-DAMAGE ENDONUCLEASE"/>
    <property type="match status" value="1"/>
</dbReference>